<dbReference type="GO" id="GO:0008270">
    <property type="term" value="F:zinc ion binding"/>
    <property type="evidence" value="ECO:0007669"/>
    <property type="project" value="InterPro"/>
</dbReference>
<protein>
    <submittedName>
        <fullName evidence="3">Zf-C2HC5-domain-containing protein</fullName>
    </submittedName>
</protein>
<proteinExistence type="predicted"/>
<evidence type="ECO:0000259" key="2">
    <source>
        <dbReference type="Pfam" id="PF06221"/>
    </source>
</evidence>
<accession>A0A8E2JTD6</accession>
<dbReference type="InterPro" id="IPR039128">
    <property type="entry name" value="TRIP4-like"/>
</dbReference>
<feature type="region of interest" description="Disordered" evidence="1">
    <location>
        <begin position="435"/>
        <end position="505"/>
    </location>
</feature>
<name>A0A8E2JTD6_9PEZI</name>
<feature type="compositionally biased region" description="Pro residues" evidence="1">
    <location>
        <begin position="163"/>
        <end position="172"/>
    </location>
</feature>
<dbReference type="InterPro" id="IPR009349">
    <property type="entry name" value="TRIP4/RQT4_C2HC5_Znf"/>
</dbReference>
<feature type="compositionally biased region" description="Polar residues" evidence="1">
    <location>
        <begin position="200"/>
        <end position="212"/>
    </location>
</feature>
<dbReference type="GO" id="GO:0045893">
    <property type="term" value="P:positive regulation of DNA-templated transcription"/>
    <property type="evidence" value="ECO:0007669"/>
    <property type="project" value="TreeGrafter"/>
</dbReference>
<feature type="compositionally biased region" description="Polar residues" evidence="1">
    <location>
        <begin position="71"/>
        <end position="84"/>
    </location>
</feature>
<feature type="compositionally biased region" description="Basic and acidic residues" evidence="1">
    <location>
        <begin position="479"/>
        <end position="501"/>
    </location>
</feature>
<dbReference type="Proteomes" id="UP000250140">
    <property type="component" value="Unassembled WGS sequence"/>
</dbReference>
<evidence type="ECO:0000313" key="3">
    <source>
        <dbReference type="EMBL" id="OCL08793.1"/>
    </source>
</evidence>
<organism evidence="3 4">
    <name type="scientific">Glonium stellatum</name>
    <dbReference type="NCBI Taxonomy" id="574774"/>
    <lineage>
        <taxon>Eukaryota</taxon>
        <taxon>Fungi</taxon>
        <taxon>Dikarya</taxon>
        <taxon>Ascomycota</taxon>
        <taxon>Pezizomycotina</taxon>
        <taxon>Dothideomycetes</taxon>
        <taxon>Pleosporomycetidae</taxon>
        <taxon>Gloniales</taxon>
        <taxon>Gloniaceae</taxon>
        <taxon>Glonium</taxon>
    </lineage>
</organism>
<sequence length="535" mass="58246">MDLMSWALPQLSRLLDLDEDSIKQIVTHTASLPKHKAAEELQNLLGDTPQALEFIASFSNRLGGATPKPSAASNQRSEPSNSPSEVHKPKQRKKKVGGLGKLPEPRRPDNYGDTSGGYVKKDEKDYVAGSSKSRKANALALQEKPDALRIPIEQPSSTSTSPIPNPKPPPSAAGPLISDVIPSRKTSRNASPAPKAKTKINISGGTSMHGASSTINDLESAIRALEIQTNPSLSSSQDNSKRRCNCMATRHPLLEAAPNCLNCGKIICVKEGLGPCTFCSCPLLSAGEIQLMIRILREERGKEKMAANNASQKRAEVSKTPRPFTSQSTPLSSAPTSDSETEKLAAAKQHRDKLLAFQAQNAQRTRVHDEAADFETPTAGQSMWASPQERALQLKRQQKVLREQEWNARPEYEKRTVVASIDLVGGKVVRRMAAVERPKTPESEDESFEGRPQDTGRPKTGSGAFSRNPLLGSMIRPVAKIDPKGKAAEREKKQTWRRVQDENDDNEQWILDGGVYGGRKDGFETIGGLEDDGCG</sequence>
<dbReference type="EMBL" id="KV749586">
    <property type="protein sequence ID" value="OCL08793.1"/>
    <property type="molecule type" value="Genomic_DNA"/>
</dbReference>
<dbReference type="GO" id="GO:0072344">
    <property type="term" value="P:rescue of stalled ribosome"/>
    <property type="evidence" value="ECO:0007669"/>
    <property type="project" value="InterPro"/>
</dbReference>
<gene>
    <name evidence="3" type="ORF">AOQ84DRAFT_439344</name>
</gene>
<evidence type="ECO:0000256" key="1">
    <source>
        <dbReference type="SAM" id="MobiDB-lite"/>
    </source>
</evidence>
<feature type="compositionally biased region" description="Basic and acidic residues" evidence="1">
    <location>
        <begin position="435"/>
        <end position="457"/>
    </location>
</feature>
<feature type="region of interest" description="Disordered" evidence="1">
    <location>
        <begin position="303"/>
        <end position="343"/>
    </location>
</feature>
<keyword evidence="4" id="KW-1185">Reference proteome</keyword>
<dbReference type="PANTHER" id="PTHR12963:SF4">
    <property type="entry name" value="ACTIVATING SIGNAL COINTEGRATOR 1"/>
    <property type="match status" value="1"/>
</dbReference>
<dbReference type="OrthoDB" id="338816at2759"/>
<dbReference type="GO" id="GO:0005634">
    <property type="term" value="C:nucleus"/>
    <property type="evidence" value="ECO:0007669"/>
    <property type="project" value="InterPro"/>
</dbReference>
<dbReference type="PANTHER" id="PTHR12963">
    <property type="entry name" value="THYROID RECEPTOR INTERACTING PROTEIN RELATED"/>
    <property type="match status" value="1"/>
</dbReference>
<dbReference type="AlphaFoldDB" id="A0A8E2JTD6"/>
<feature type="compositionally biased region" description="Polar residues" evidence="1">
    <location>
        <begin position="323"/>
        <end position="338"/>
    </location>
</feature>
<feature type="compositionally biased region" description="Low complexity" evidence="1">
    <location>
        <begin position="150"/>
        <end position="162"/>
    </location>
</feature>
<dbReference type="GO" id="GO:0180022">
    <property type="term" value="C:RQC-trigger complex"/>
    <property type="evidence" value="ECO:0007669"/>
    <property type="project" value="InterPro"/>
</dbReference>
<feature type="region of interest" description="Disordered" evidence="1">
    <location>
        <begin position="63"/>
        <end position="212"/>
    </location>
</feature>
<evidence type="ECO:0000313" key="4">
    <source>
        <dbReference type="Proteomes" id="UP000250140"/>
    </source>
</evidence>
<feature type="domain" description="TRIP4/RQT4 C2HC5-type zinc finger" evidence="2">
    <location>
        <begin position="241"/>
        <end position="293"/>
    </location>
</feature>
<dbReference type="Pfam" id="PF06221">
    <property type="entry name" value="zf-C2HC5"/>
    <property type="match status" value="1"/>
</dbReference>
<reference evidence="3 4" key="1">
    <citation type="journal article" date="2016" name="Nat. Commun.">
        <title>Ectomycorrhizal ecology is imprinted in the genome of the dominant symbiotic fungus Cenococcum geophilum.</title>
        <authorList>
            <consortium name="DOE Joint Genome Institute"/>
            <person name="Peter M."/>
            <person name="Kohler A."/>
            <person name="Ohm R.A."/>
            <person name="Kuo A."/>
            <person name="Krutzmann J."/>
            <person name="Morin E."/>
            <person name="Arend M."/>
            <person name="Barry K.W."/>
            <person name="Binder M."/>
            <person name="Choi C."/>
            <person name="Clum A."/>
            <person name="Copeland A."/>
            <person name="Grisel N."/>
            <person name="Haridas S."/>
            <person name="Kipfer T."/>
            <person name="LaButti K."/>
            <person name="Lindquist E."/>
            <person name="Lipzen A."/>
            <person name="Maire R."/>
            <person name="Meier B."/>
            <person name="Mihaltcheva S."/>
            <person name="Molinier V."/>
            <person name="Murat C."/>
            <person name="Poggeler S."/>
            <person name="Quandt C.A."/>
            <person name="Sperisen C."/>
            <person name="Tritt A."/>
            <person name="Tisserant E."/>
            <person name="Crous P.W."/>
            <person name="Henrissat B."/>
            <person name="Nehls U."/>
            <person name="Egli S."/>
            <person name="Spatafora J.W."/>
            <person name="Grigoriev I.V."/>
            <person name="Martin F.M."/>
        </authorList>
    </citation>
    <scope>NUCLEOTIDE SEQUENCE [LARGE SCALE GENOMIC DNA]</scope>
    <source>
        <strain evidence="3 4">CBS 207.34</strain>
    </source>
</reference>